<keyword evidence="2" id="KW-1185">Reference proteome</keyword>
<accession>A0A0M1NIA6</accession>
<dbReference type="PATRIC" id="fig|1705565.3.peg.64"/>
<reference evidence="2" key="1">
    <citation type="submission" date="2015-08" db="EMBL/GenBank/DDBJ databases">
        <title>Genome sequencing project for genomic taxonomy and phylogenomics of Bacillus-like bacteria.</title>
        <authorList>
            <person name="Liu B."/>
            <person name="Wang J."/>
            <person name="Zhu Y."/>
            <person name="Liu G."/>
            <person name="Chen Q."/>
            <person name="Chen Z."/>
            <person name="Lan J."/>
            <person name="Che J."/>
            <person name="Ge C."/>
            <person name="Shi H."/>
            <person name="Pan Z."/>
            <person name="Liu X."/>
        </authorList>
    </citation>
    <scope>NUCLEOTIDE SEQUENCE [LARGE SCALE GENOMIC DNA]</scope>
    <source>
        <strain evidence="2">FJAT-22460</strain>
    </source>
</reference>
<evidence type="ECO:0000313" key="2">
    <source>
        <dbReference type="Proteomes" id="UP000036932"/>
    </source>
</evidence>
<name>A0A0M1NIA6_9BACL</name>
<evidence type="ECO:0008006" key="3">
    <source>
        <dbReference type="Google" id="ProtNLM"/>
    </source>
</evidence>
<dbReference type="OrthoDB" id="2640762at2"/>
<dbReference type="EMBL" id="LIUT01000005">
    <property type="protein sequence ID" value="KOR81993.1"/>
    <property type="molecule type" value="Genomic_DNA"/>
</dbReference>
<dbReference type="RefSeq" id="WP_054404324.1">
    <property type="nucleotide sequence ID" value="NZ_LIUT01000005.1"/>
</dbReference>
<protein>
    <recommendedName>
        <fullName evidence="3">YqkK</fullName>
    </recommendedName>
</protein>
<sequence>MARTKTQKALRKAERAGTWSAVSMRKTNEDYSALSQHVRVKPTKQEQLNKIKHRKRIGDDGAFFVGFGGCDIVR</sequence>
<comment type="caution">
    <text evidence="1">The sequence shown here is derived from an EMBL/GenBank/DDBJ whole genome shotgun (WGS) entry which is preliminary data.</text>
</comment>
<dbReference type="Proteomes" id="UP000036932">
    <property type="component" value="Unassembled WGS sequence"/>
</dbReference>
<organism evidence="1 2">
    <name type="scientific">Paenibacillus solani</name>
    <dbReference type="NCBI Taxonomy" id="1705565"/>
    <lineage>
        <taxon>Bacteria</taxon>
        <taxon>Bacillati</taxon>
        <taxon>Bacillota</taxon>
        <taxon>Bacilli</taxon>
        <taxon>Bacillales</taxon>
        <taxon>Paenibacillaceae</taxon>
        <taxon>Paenibacillus</taxon>
    </lineage>
</organism>
<evidence type="ECO:0000313" key="1">
    <source>
        <dbReference type="EMBL" id="KOR81993.1"/>
    </source>
</evidence>
<gene>
    <name evidence="1" type="ORF">AM231_20725</name>
</gene>
<dbReference type="AlphaFoldDB" id="A0A0M1NIA6"/>
<proteinExistence type="predicted"/>